<feature type="transmembrane region" description="Helical" evidence="10">
    <location>
        <begin position="20"/>
        <end position="38"/>
    </location>
</feature>
<evidence type="ECO:0000313" key="11">
    <source>
        <dbReference type="EMBL" id="TDP31613.1"/>
    </source>
</evidence>
<evidence type="ECO:0000313" key="12">
    <source>
        <dbReference type="Proteomes" id="UP000295531"/>
    </source>
</evidence>
<feature type="transmembrane region" description="Helical" evidence="10">
    <location>
        <begin position="298"/>
        <end position="316"/>
    </location>
</feature>
<evidence type="ECO:0000256" key="8">
    <source>
        <dbReference type="ARBA" id="ARBA00022989"/>
    </source>
</evidence>
<dbReference type="PANTHER" id="PTHR30578:SF0">
    <property type="entry name" value="ION-TRANSLOCATING OXIDOREDUCTASE COMPLEX SUBUNIT D"/>
    <property type="match status" value="1"/>
</dbReference>
<dbReference type="GO" id="GO:0055085">
    <property type="term" value="P:transmembrane transport"/>
    <property type="evidence" value="ECO:0007669"/>
    <property type="project" value="InterPro"/>
</dbReference>
<dbReference type="EC" id="7.-.-.-" evidence="10"/>
<evidence type="ECO:0000256" key="5">
    <source>
        <dbReference type="ARBA" id="ARBA00022692"/>
    </source>
</evidence>
<comment type="subcellular location">
    <subcellularLocation>
        <location evidence="10">Cell inner membrane</location>
        <topology evidence="10">Multi-pass membrane protein</topology>
    </subcellularLocation>
</comment>
<keyword evidence="8 10" id="KW-1133">Transmembrane helix</keyword>
<sequence length="358" mass="38692">MTFRVAAAPHGHSQQNTADMMRWVCYALIPGVLVQSYFFGAGVYFQLFLAIVTAYAAESLCMLARNRNARSALRDNTALVTAVLLAISIPSLAPWWIIVIGTAFSIVVVKQIYGGMGQNLFNPAMAGYVLLLVSFPVQMTNWLPPSTLANYELSLWQTLHTILFEYTPAGYSVEQLRTTVDGVTMATPLDTIKTALSQGYTVAEAYQQPVLSAIAGVGWQWVNLAFLLGGFILLQRRIISWHIPVGLLAGLLIPALVANLFAPSVMPGPVFHALSGATMLGAFFIATDPVSAATSPRGRLIFGLLIGFLVWVIRSWGGYPDAVAFAVLLANLSVPLIDRYTRPSVYGHSRSHGGGDGQ</sequence>
<accession>A0A4R6P3K2</accession>
<evidence type="ECO:0000256" key="6">
    <source>
        <dbReference type="ARBA" id="ARBA00022967"/>
    </source>
</evidence>
<dbReference type="OrthoDB" id="9776359at2"/>
<keyword evidence="5 10" id="KW-0812">Transmembrane</keyword>
<dbReference type="PANTHER" id="PTHR30578">
    <property type="entry name" value="ELECTRON TRANSPORT COMPLEX PROTEIN RNFD"/>
    <property type="match status" value="1"/>
</dbReference>
<dbReference type="EMBL" id="SNXI01000012">
    <property type="protein sequence ID" value="TDP31613.1"/>
    <property type="molecule type" value="Genomic_DNA"/>
</dbReference>
<dbReference type="Pfam" id="PF03116">
    <property type="entry name" value="NQR2_RnfD_RnfE"/>
    <property type="match status" value="1"/>
</dbReference>
<comment type="similarity">
    <text evidence="10">Belongs to the NqrB/RnfD family.</text>
</comment>
<dbReference type="HAMAP" id="MF_00462">
    <property type="entry name" value="RsxD_RnfD"/>
    <property type="match status" value="1"/>
</dbReference>
<keyword evidence="4 10" id="KW-0288">FMN</keyword>
<feature type="modified residue" description="FMN phosphoryl threonine" evidence="10">
    <location>
        <position position="187"/>
    </location>
</feature>
<comment type="cofactor">
    <cofactor evidence="10">
        <name>FMN</name>
        <dbReference type="ChEBI" id="CHEBI:58210"/>
    </cofactor>
</comment>
<keyword evidence="3 10" id="KW-0285">Flavoprotein</keyword>
<feature type="transmembrane region" description="Helical" evidence="10">
    <location>
        <begin position="241"/>
        <end position="262"/>
    </location>
</feature>
<comment type="caution">
    <text evidence="11">The sequence shown here is derived from an EMBL/GenBank/DDBJ whole genome shotgun (WGS) entry which is preliminary data.</text>
</comment>
<evidence type="ECO:0000256" key="4">
    <source>
        <dbReference type="ARBA" id="ARBA00022643"/>
    </source>
</evidence>
<keyword evidence="12" id="KW-1185">Reference proteome</keyword>
<dbReference type="Proteomes" id="UP000295531">
    <property type="component" value="Unassembled WGS sequence"/>
</dbReference>
<feature type="transmembrane region" description="Helical" evidence="10">
    <location>
        <begin position="71"/>
        <end position="89"/>
    </location>
</feature>
<dbReference type="AlphaFoldDB" id="A0A4R6P3K2"/>
<comment type="function">
    <text evidence="10">Part of a membrane-bound complex that couples electron transfer with translocation of ions across the membrane.</text>
</comment>
<dbReference type="NCBIfam" id="TIGR01946">
    <property type="entry name" value="rnfD"/>
    <property type="match status" value="1"/>
</dbReference>
<name>A0A4R6P3K2_9GAMM</name>
<keyword evidence="9 10" id="KW-0472">Membrane</keyword>
<proteinExistence type="inferred from homology"/>
<dbReference type="InterPro" id="IPR011303">
    <property type="entry name" value="RnfD_bac"/>
</dbReference>
<evidence type="ECO:0000256" key="9">
    <source>
        <dbReference type="ARBA" id="ARBA00023136"/>
    </source>
</evidence>
<gene>
    <name evidence="10" type="primary">rnfD</name>
    <name evidence="11" type="ORF">DEU29_1126</name>
</gene>
<feature type="transmembrane region" description="Helical" evidence="10">
    <location>
        <begin position="125"/>
        <end position="143"/>
    </location>
</feature>
<evidence type="ECO:0000256" key="1">
    <source>
        <dbReference type="ARBA" id="ARBA00022448"/>
    </source>
</evidence>
<comment type="subunit">
    <text evidence="10">The complex is composed of six subunits: RnfA, RnfB, RnfC, RnfD, RnfE and RnfG.</text>
</comment>
<dbReference type="InterPro" id="IPR004338">
    <property type="entry name" value="NqrB/RnfD"/>
</dbReference>
<dbReference type="RefSeq" id="WP_133540065.1">
    <property type="nucleotide sequence ID" value="NZ_SNXI01000012.1"/>
</dbReference>
<dbReference type="GO" id="GO:0022900">
    <property type="term" value="P:electron transport chain"/>
    <property type="evidence" value="ECO:0007669"/>
    <property type="project" value="UniProtKB-UniRule"/>
</dbReference>
<keyword evidence="6 10" id="KW-1278">Translocase</keyword>
<keyword evidence="2 10" id="KW-0597">Phosphoprotein</keyword>
<dbReference type="GO" id="GO:0005886">
    <property type="term" value="C:plasma membrane"/>
    <property type="evidence" value="ECO:0007669"/>
    <property type="project" value="UniProtKB-SubCell"/>
</dbReference>
<reference evidence="11 12" key="1">
    <citation type="submission" date="2019-03" db="EMBL/GenBank/DDBJ databases">
        <title>Freshwater and sediment microbial communities from various areas in North America, analyzing microbe dynamics in response to fracking.</title>
        <authorList>
            <person name="Lamendella R."/>
        </authorList>
    </citation>
    <scope>NUCLEOTIDE SEQUENCE [LARGE SCALE GENOMIC DNA]</scope>
    <source>
        <strain evidence="11 12">18_TX</strain>
    </source>
</reference>
<keyword evidence="7 10" id="KW-0249">Electron transport</keyword>
<feature type="transmembrane region" description="Helical" evidence="10">
    <location>
        <begin position="210"/>
        <end position="234"/>
    </location>
</feature>
<evidence type="ECO:0000256" key="3">
    <source>
        <dbReference type="ARBA" id="ARBA00022630"/>
    </source>
</evidence>
<protein>
    <recommendedName>
        <fullName evidence="10">Ion-translocating oxidoreductase complex subunit D</fullName>
        <ecNumber evidence="10">7.-.-.-</ecNumber>
    </recommendedName>
    <alternativeName>
        <fullName evidence="10">Rnf electron transport complex subunit D</fullName>
    </alternativeName>
</protein>
<dbReference type="NCBIfam" id="NF002011">
    <property type="entry name" value="PRK00816.1"/>
    <property type="match status" value="1"/>
</dbReference>
<keyword evidence="10" id="KW-0997">Cell inner membrane</keyword>
<evidence type="ECO:0000256" key="10">
    <source>
        <dbReference type="HAMAP-Rule" id="MF_00462"/>
    </source>
</evidence>
<evidence type="ECO:0000256" key="2">
    <source>
        <dbReference type="ARBA" id="ARBA00022553"/>
    </source>
</evidence>
<keyword evidence="1 10" id="KW-0813">Transport</keyword>
<keyword evidence="10" id="KW-1003">Cell membrane</keyword>
<evidence type="ECO:0000256" key="7">
    <source>
        <dbReference type="ARBA" id="ARBA00022982"/>
    </source>
</evidence>
<organism evidence="11 12">
    <name type="scientific">Idiomarina aquatica</name>
    <dbReference type="NCBI Taxonomy" id="1327752"/>
    <lineage>
        <taxon>Bacteria</taxon>
        <taxon>Pseudomonadati</taxon>
        <taxon>Pseudomonadota</taxon>
        <taxon>Gammaproteobacteria</taxon>
        <taxon>Alteromonadales</taxon>
        <taxon>Idiomarinaceae</taxon>
        <taxon>Idiomarina</taxon>
    </lineage>
</organism>
<feature type="transmembrane region" description="Helical" evidence="10">
    <location>
        <begin position="268"/>
        <end position="286"/>
    </location>
</feature>